<accession>A0A4S8MFB0</accession>
<reference evidence="1 2" key="1">
    <citation type="journal article" date="2019" name="Nat. Ecol. Evol.">
        <title>Megaphylogeny resolves global patterns of mushroom evolution.</title>
        <authorList>
            <person name="Varga T."/>
            <person name="Krizsan K."/>
            <person name="Foldi C."/>
            <person name="Dima B."/>
            <person name="Sanchez-Garcia M."/>
            <person name="Sanchez-Ramirez S."/>
            <person name="Szollosi G.J."/>
            <person name="Szarkandi J.G."/>
            <person name="Papp V."/>
            <person name="Albert L."/>
            <person name="Andreopoulos W."/>
            <person name="Angelini C."/>
            <person name="Antonin V."/>
            <person name="Barry K.W."/>
            <person name="Bougher N.L."/>
            <person name="Buchanan P."/>
            <person name="Buyck B."/>
            <person name="Bense V."/>
            <person name="Catcheside P."/>
            <person name="Chovatia M."/>
            <person name="Cooper J."/>
            <person name="Damon W."/>
            <person name="Desjardin D."/>
            <person name="Finy P."/>
            <person name="Geml J."/>
            <person name="Haridas S."/>
            <person name="Hughes K."/>
            <person name="Justo A."/>
            <person name="Karasinski D."/>
            <person name="Kautmanova I."/>
            <person name="Kiss B."/>
            <person name="Kocsube S."/>
            <person name="Kotiranta H."/>
            <person name="LaButti K.M."/>
            <person name="Lechner B.E."/>
            <person name="Liimatainen K."/>
            <person name="Lipzen A."/>
            <person name="Lukacs Z."/>
            <person name="Mihaltcheva S."/>
            <person name="Morgado L.N."/>
            <person name="Niskanen T."/>
            <person name="Noordeloos M.E."/>
            <person name="Ohm R.A."/>
            <person name="Ortiz-Santana B."/>
            <person name="Ovrebo C."/>
            <person name="Racz N."/>
            <person name="Riley R."/>
            <person name="Savchenko A."/>
            <person name="Shiryaev A."/>
            <person name="Soop K."/>
            <person name="Spirin V."/>
            <person name="Szebenyi C."/>
            <person name="Tomsovsky M."/>
            <person name="Tulloss R.E."/>
            <person name="Uehling J."/>
            <person name="Grigoriev I.V."/>
            <person name="Vagvolgyi C."/>
            <person name="Papp T."/>
            <person name="Martin F.M."/>
            <person name="Miettinen O."/>
            <person name="Hibbett D.S."/>
            <person name="Nagy L.G."/>
        </authorList>
    </citation>
    <scope>NUCLEOTIDE SEQUENCE [LARGE SCALE GENOMIC DNA]</scope>
    <source>
        <strain evidence="1 2">CBS 962.96</strain>
    </source>
</reference>
<evidence type="ECO:0000313" key="1">
    <source>
        <dbReference type="EMBL" id="THV01141.1"/>
    </source>
</evidence>
<keyword evidence="2" id="KW-1185">Reference proteome</keyword>
<dbReference type="EMBL" id="ML179094">
    <property type="protein sequence ID" value="THV01141.1"/>
    <property type="molecule type" value="Genomic_DNA"/>
</dbReference>
<dbReference type="AlphaFoldDB" id="A0A4S8MFB0"/>
<organism evidence="1 2">
    <name type="scientific">Dendrothele bispora (strain CBS 962.96)</name>
    <dbReference type="NCBI Taxonomy" id="1314807"/>
    <lineage>
        <taxon>Eukaryota</taxon>
        <taxon>Fungi</taxon>
        <taxon>Dikarya</taxon>
        <taxon>Basidiomycota</taxon>
        <taxon>Agaricomycotina</taxon>
        <taxon>Agaricomycetes</taxon>
        <taxon>Agaricomycetidae</taxon>
        <taxon>Agaricales</taxon>
        <taxon>Agaricales incertae sedis</taxon>
        <taxon>Dendrothele</taxon>
    </lineage>
</organism>
<sequence length="581" mass="65417">MKKTAVQEFGLEDRRREIAIQEHGNVENIASVSSFSSLDIQIPEEQMQTFSSPYFFTGLQNNDFSTKAMITNVAGNLIIKDETGLFSDTEKITADMIASVTPALPSVFKGREELVTQGVDVLCQRTLRFLAILGAGGMGKTSLPLHIMDSDLVKTKFSGRRYFIPCELFEDAESLVLGLIHVMELTIQENRTPLNHGDSRIGVKNLLEKIANFEKVSLIITMQGPDGPGDIRWEKLGDKSGIPTLLPAPAKVAFKAFASNNLQISGDSESQIDSLLCQLEYVPLAIRLSAQHIKRVPLKALIRMWEKDKTSILAEPTKPGRLTSVSFSIAKLSIQIFRVEGRTLKLLSAISFLPDGISFWVEYLHQMFPGEGLNFNVSTLLDSSLINVQNEGMRTLAPVREHIHSQYPIGQNDLNQFEGFYAQFPENIPNNNMQAQPLLQLHINNIEKLFKAQMSGGHSRASCISAMNILQKFTKFDSLSIGLIDLILERDRNIDRDDKVELELKKANRLRWVGRFKDAEAQEMSVKECLNEEVDISQSEAYMLGRYFYILRGIYYAQAQYEGTIDMNLRAQKYFVESKNQ</sequence>
<dbReference type="InterPro" id="IPR027417">
    <property type="entry name" value="P-loop_NTPase"/>
</dbReference>
<evidence type="ECO:0000313" key="2">
    <source>
        <dbReference type="Proteomes" id="UP000297245"/>
    </source>
</evidence>
<evidence type="ECO:0008006" key="3">
    <source>
        <dbReference type="Google" id="ProtNLM"/>
    </source>
</evidence>
<dbReference type="SUPFAM" id="SSF52540">
    <property type="entry name" value="P-loop containing nucleoside triphosphate hydrolases"/>
    <property type="match status" value="1"/>
</dbReference>
<dbReference type="Gene3D" id="3.40.50.300">
    <property type="entry name" value="P-loop containing nucleotide triphosphate hydrolases"/>
    <property type="match status" value="1"/>
</dbReference>
<protein>
    <recommendedName>
        <fullName evidence="3">NB-ARC domain-containing protein</fullName>
    </recommendedName>
</protein>
<name>A0A4S8MFB0_DENBC</name>
<dbReference type="Proteomes" id="UP000297245">
    <property type="component" value="Unassembled WGS sequence"/>
</dbReference>
<gene>
    <name evidence="1" type="ORF">K435DRAFT_854110</name>
</gene>
<dbReference type="OrthoDB" id="1534087at2759"/>
<proteinExistence type="predicted"/>